<comment type="caution">
    <text evidence="4">The sequence shown here is derived from an EMBL/GenBank/DDBJ whole genome shotgun (WGS) entry which is preliminary data.</text>
</comment>
<keyword evidence="1" id="KW-0677">Repeat</keyword>
<dbReference type="SMART" id="SM00635">
    <property type="entry name" value="BID_2"/>
    <property type="match status" value="1"/>
</dbReference>
<dbReference type="SUPFAM" id="SSF49373">
    <property type="entry name" value="Invasin/intimin cell-adhesion fragments"/>
    <property type="match status" value="1"/>
</dbReference>
<dbReference type="InterPro" id="IPR013783">
    <property type="entry name" value="Ig-like_fold"/>
</dbReference>
<dbReference type="Gene3D" id="2.60.40.10">
    <property type="entry name" value="Immunoglobulins"/>
    <property type="match status" value="1"/>
</dbReference>
<keyword evidence="5" id="KW-1185">Reference proteome</keyword>
<dbReference type="CDD" id="cd00063">
    <property type="entry name" value="FN3"/>
    <property type="match status" value="1"/>
</dbReference>
<reference evidence="4 5" key="1">
    <citation type="submission" date="2024-03" db="EMBL/GenBank/DDBJ databases">
        <title>Human intestinal bacterial collection.</title>
        <authorList>
            <person name="Pauvert C."/>
            <person name="Hitch T.C.A."/>
            <person name="Clavel T."/>
        </authorList>
    </citation>
    <scope>NUCLEOTIDE SEQUENCE [LARGE SCALE GENOMIC DNA]</scope>
    <source>
        <strain evidence="4 5">CLA-AP-H34</strain>
    </source>
</reference>
<accession>A0ABV1EMG2</accession>
<feature type="domain" description="SLH" evidence="3">
    <location>
        <begin position="1289"/>
        <end position="1351"/>
    </location>
</feature>
<dbReference type="Proteomes" id="UP001440599">
    <property type="component" value="Unassembled WGS sequence"/>
</dbReference>
<dbReference type="SMART" id="SM00060">
    <property type="entry name" value="FN3"/>
    <property type="match status" value="1"/>
</dbReference>
<protein>
    <submittedName>
        <fullName evidence="4">S-layer homology domain-containing protein</fullName>
    </submittedName>
</protein>
<name>A0ABV1EMG2_9FIRM</name>
<evidence type="ECO:0000259" key="3">
    <source>
        <dbReference type="PROSITE" id="PS51272"/>
    </source>
</evidence>
<evidence type="ECO:0000256" key="1">
    <source>
        <dbReference type="ARBA" id="ARBA00022737"/>
    </source>
</evidence>
<evidence type="ECO:0000259" key="2">
    <source>
        <dbReference type="PROSITE" id="PS50853"/>
    </source>
</evidence>
<dbReference type="RefSeq" id="WP_349139377.1">
    <property type="nucleotide sequence ID" value="NZ_JBBMFT010000002.1"/>
</dbReference>
<dbReference type="PROSITE" id="PS51272">
    <property type="entry name" value="SLH"/>
    <property type="match status" value="2"/>
</dbReference>
<dbReference type="Gene3D" id="2.60.40.1080">
    <property type="match status" value="1"/>
</dbReference>
<dbReference type="Pfam" id="PF02368">
    <property type="entry name" value="Big_2"/>
    <property type="match status" value="1"/>
</dbReference>
<dbReference type="InterPro" id="IPR003961">
    <property type="entry name" value="FN3_dom"/>
</dbReference>
<feature type="domain" description="SLH" evidence="3">
    <location>
        <begin position="1225"/>
        <end position="1288"/>
    </location>
</feature>
<sequence>MKRKRSLKGKTGISWLLTLAVMMGLFSPLSILVPEARAASSPKPAAPALDDFLVPVSQVTKVPAGYTGVYTAADLLAISDAPNENYILMADINLSGYAWEPLCNDSDAPFTGIFEGNGHVISNLKGGNGLFSYTSTYQNGAEIRNVGIENASISAQYEDQWNGIIGGIVAYATDDTTISNCYFQGGIDSNANMIGGIVGKFSSAKPVESCWMTGDIRSTNMGGSFNEPLVGGIIGQSSYSNLTVTNCIHNGSIESYGYASYVGGISGSMEGTISNCQNYGSITQHDQYAYIGGIVSGLWTPEIESCINAAEVRMAGNGTASRSRLGGITATSANISNCFNCGDITADGASYVGGITGENGYADNSYNVGTVRLDNPVTAGAFAGDYGCGALFGSVSGASSNCYYLAGDLPAYEKVNGTPTLTNLRSLTADQMKKSSSFGGFDFDNVWTMDSGSYPYPVLQGIDLSGGGSTTSPSSNIPTPIMTKVTSTKSGVQVSWTRPLDSLNTTYTIDGYYILRKSSGGSFQKIGETTGTSYMDTTAEEGRTYTYTVQAYYQGKTGSYDPTGLSITFSKPKEEAEWVPSAAVNTYVQDHVWFAESDTYDNRMDHRFAAYIAEAQSSGGQMAAEIAYDLLNTADEATNFQRLTILENPYDALMVELLSNMGESQSSHVALESEMVDLSNSVLELIYKMQPDYVPDDTFSTNLMDLFTEPESFQTKHPALYDTLKSAIDSSVKEVGREKTLNALLTGIEGVEGFATALAVIGEAGEVVDWFSDSAQYYLLVETYVNLGENTREVLRSVASRMSGVQAIQFRAALAKYEQYMTADELAAAFMKGGDIAVDLGGRLYDMVGAPAASFLATKYVSKLTGASVTVPLAAYHLGWAISNAITSNDQLVLSRTMIRANYHVEQAVYTILQENRSALLQNPNPNTALAFDAAYTILRQCELYALREYQDYLDASQKSMVQGILHLGNQNSNSYEIAIADREIIDWDLALCHGERVSDQHLGSNILVISGASEASLRNSTGKTLLEADLDGITEHGSSDVTGQLLSKDVFYLGIYANGLYNLRITPNGKEPLVVMYIQLDADMNTVKIDSYQILGNGTITGSLNAEVYGTGNGKLRLTQSGSDLTPTHQINNMDQMTKIKGISLEGKAQGAVTKGQAFRLEPQIQPSNASLPCLFWSSSNPAVATVDDTGLVTPLSAGTATIVAQAMDGSGCRLVYELTVDGTLSTFVDVPSNAWYADAVQWAVENGITSGTGPNTFSPDRPCTRSEVVTFLWRAFGLDDLESDSTDNPFKDVKKDTFYYDAVLWAAENNITTGSTPTTFSPNAVCSRAEVVTFLWRSDYPLKKPSGPVGFSDVHVGDYFWFPVKWALDEDITTGTSAATFSPTLTCTRAQVVTFLYRFFNR</sequence>
<proteinExistence type="predicted"/>
<dbReference type="InterPro" id="IPR003343">
    <property type="entry name" value="Big_2"/>
</dbReference>
<dbReference type="InterPro" id="IPR001119">
    <property type="entry name" value="SLH_dom"/>
</dbReference>
<dbReference type="PROSITE" id="PS50853">
    <property type="entry name" value="FN3"/>
    <property type="match status" value="1"/>
</dbReference>
<dbReference type="Gene3D" id="2.160.20.110">
    <property type="match status" value="1"/>
</dbReference>
<dbReference type="InterPro" id="IPR008964">
    <property type="entry name" value="Invasin/intimin_cell_adhesion"/>
</dbReference>
<dbReference type="SUPFAM" id="SSF49265">
    <property type="entry name" value="Fibronectin type III"/>
    <property type="match status" value="1"/>
</dbReference>
<evidence type="ECO:0000313" key="5">
    <source>
        <dbReference type="Proteomes" id="UP001440599"/>
    </source>
</evidence>
<evidence type="ECO:0000313" key="4">
    <source>
        <dbReference type="EMBL" id="MEQ2455775.1"/>
    </source>
</evidence>
<dbReference type="Pfam" id="PF00395">
    <property type="entry name" value="SLH"/>
    <property type="match status" value="3"/>
</dbReference>
<gene>
    <name evidence="4" type="ORF">WMO45_04510</name>
</gene>
<dbReference type="EMBL" id="JBBMFT010000002">
    <property type="protein sequence ID" value="MEQ2455775.1"/>
    <property type="molecule type" value="Genomic_DNA"/>
</dbReference>
<feature type="domain" description="Fibronectin type-III" evidence="2">
    <location>
        <begin position="477"/>
        <end position="573"/>
    </location>
</feature>
<dbReference type="InterPro" id="IPR036116">
    <property type="entry name" value="FN3_sf"/>
</dbReference>
<organism evidence="4 5">
    <name type="scientific">Flavonifractor hominis</name>
    <dbReference type="NCBI Taxonomy" id="3133178"/>
    <lineage>
        <taxon>Bacteria</taxon>
        <taxon>Bacillati</taxon>
        <taxon>Bacillota</taxon>
        <taxon>Clostridia</taxon>
        <taxon>Eubacteriales</taxon>
        <taxon>Oscillospiraceae</taxon>
        <taxon>Flavonifractor</taxon>
    </lineage>
</organism>